<reference evidence="2 3" key="1">
    <citation type="submission" date="2016-10" db="EMBL/GenBank/DDBJ databases">
        <title>Draft genome sequence of Methylobacterium extorquens CP3, a seed endophyte of Crotalaria pumila with plant growth-promoting and metal tolerance properties.</title>
        <authorList>
            <person name="Sanchez-Lopez A.S."/>
            <person name="Van Hamme J.D."/>
            <person name="Thijs S."/>
            <person name="Mcammond B.M."/>
            <person name="Stevens V."/>
            <person name="Gonzalez-Chavez M.D.C."/>
            <person name="Vangronsveld J."/>
        </authorList>
    </citation>
    <scope>NUCLEOTIDE SEQUENCE [LARGE SCALE GENOMIC DNA]</scope>
    <source>
        <strain evidence="2 3">CP3</strain>
    </source>
</reference>
<sequence>MIVMAFVAKNTLPANDLPRFLAEVHSALIACDGTADTDGPKAEVEKPSPTQIRKSITPDGLISFIDGKSYTMLKRHLSRHNLDPQGYRERYGLHADYPITASNYSAKRSALAQAIGLGQRISRAGPASQTIE</sequence>
<comment type="similarity">
    <text evidence="1">Belongs to the ros/MucR family.</text>
</comment>
<evidence type="ECO:0000256" key="1">
    <source>
        <dbReference type="ARBA" id="ARBA00007031"/>
    </source>
</evidence>
<evidence type="ECO:0000313" key="3">
    <source>
        <dbReference type="Proteomes" id="UP000180215"/>
    </source>
</evidence>
<dbReference type="GO" id="GO:0006355">
    <property type="term" value="P:regulation of DNA-templated transcription"/>
    <property type="evidence" value="ECO:0007669"/>
    <property type="project" value="InterPro"/>
</dbReference>
<accession>A0A1S1P9H9</accession>
<dbReference type="EMBL" id="MNAO01000020">
    <property type="protein sequence ID" value="OHV17819.1"/>
    <property type="molecule type" value="Genomic_DNA"/>
</dbReference>
<dbReference type="InterPro" id="IPR008807">
    <property type="entry name" value="ROS_MUCR"/>
</dbReference>
<protein>
    <submittedName>
        <fullName evidence="2">MucR family transcriptional regulator</fullName>
    </submittedName>
</protein>
<dbReference type="Pfam" id="PF05443">
    <property type="entry name" value="ROS_MUCR"/>
    <property type="match status" value="1"/>
</dbReference>
<name>A0A1S1P9H9_METEX</name>
<organism evidence="2 3">
    <name type="scientific">Methylorubrum extorquens</name>
    <name type="common">Methylobacterium dichloromethanicum</name>
    <name type="synonym">Methylobacterium extorquens</name>
    <dbReference type="NCBI Taxonomy" id="408"/>
    <lineage>
        <taxon>Bacteria</taxon>
        <taxon>Pseudomonadati</taxon>
        <taxon>Pseudomonadota</taxon>
        <taxon>Alphaproteobacteria</taxon>
        <taxon>Hyphomicrobiales</taxon>
        <taxon>Methylobacteriaceae</taxon>
        <taxon>Methylorubrum</taxon>
    </lineage>
</organism>
<dbReference type="AlphaFoldDB" id="A0A1S1P9H9"/>
<dbReference type="GO" id="GO:0003677">
    <property type="term" value="F:DNA binding"/>
    <property type="evidence" value="ECO:0007669"/>
    <property type="project" value="InterPro"/>
</dbReference>
<dbReference type="Proteomes" id="UP000180215">
    <property type="component" value="Unassembled WGS sequence"/>
</dbReference>
<proteinExistence type="inferred from homology"/>
<dbReference type="InterPro" id="IPR041920">
    <property type="entry name" value="ROS/MUCR_sf"/>
</dbReference>
<gene>
    <name evidence="2" type="ORF">BK022_03370</name>
</gene>
<dbReference type="GO" id="GO:0008270">
    <property type="term" value="F:zinc ion binding"/>
    <property type="evidence" value="ECO:0007669"/>
    <property type="project" value="InterPro"/>
</dbReference>
<evidence type="ECO:0000313" key="2">
    <source>
        <dbReference type="EMBL" id="OHV17819.1"/>
    </source>
</evidence>
<dbReference type="Gene3D" id="1.10.10.1550">
    <property type="entry name" value="ROS/MUCR transcriptional regulator protein"/>
    <property type="match status" value="1"/>
</dbReference>
<comment type="caution">
    <text evidence="2">The sequence shown here is derived from an EMBL/GenBank/DDBJ whole genome shotgun (WGS) entry which is preliminary data.</text>
</comment>